<keyword evidence="2 4" id="KW-0396">Initiation factor</keyword>
<comment type="function">
    <text evidence="4">Component of the eukaryotic translation initiation factor 3 (eIF-3) complex, which is involved in protein synthesis of a specialized repertoire of mRNAs and, together with other initiation factors, stimulates binding of mRNA and methionyl-tRNAi to the 40S ribosome. The eIF-3 complex specifically targets and initiates translation of a subset of mRNAs involved in cell proliferation.</text>
</comment>
<evidence type="ECO:0000313" key="5">
    <source>
        <dbReference type="EMBL" id="CAG5085638.1"/>
    </source>
</evidence>
<comment type="similarity">
    <text evidence="4">Belongs to the eIF-3 subunit L family.</text>
</comment>
<dbReference type="EMBL" id="OU015568">
    <property type="protein sequence ID" value="CAG5085638.1"/>
    <property type="molecule type" value="Genomic_DNA"/>
</dbReference>
<comment type="subunit">
    <text evidence="4">Component of the eukaryotic translation initiation factor 3 (eIF-3) complex.</text>
</comment>
<evidence type="ECO:0000256" key="4">
    <source>
        <dbReference type="HAMAP-Rule" id="MF_03011"/>
    </source>
</evidence>
<evidence type="ECO:0000256" key="2">
    <source>
        <dbReference type="ARBA" id="ARBA00022540"/>
    </source>
</evidence>
<dbReference type="HAMAP" id="MF_03011">
    <property type="entry name" value="eIF3l"/>
    <property type="match status" value="1"/>
</dbReference>
<gene>
    <name evidence="5" type="ORF">OKIOD_LOCUS2509</name>
</gene>
<dbReference type="Proteomes" id="UP001158576">
    <property type="component" value="Chromosome PAR"/>
</dbReference>
<keyword evidence="1 4" id="KW-0963">Cytoplasm</keyword>
<sequence>MGSFEYDSSDIPDSVRSYLRGFQKAVDQQNVDEILQNYETDWNKINERYYKTTAWPHWKAVEELLGPDEVFILLYKELYFRHVYMLQNGPSHQDRTDSFNNYCEIFNYILHPEDNQPVQLELPNQWLWDIIDEFIYQFQNYSQYRSKLQSKSQEEITAISDALDENVWGVHSVLNVLQTLVSTSRINQQLSAYNEKKSMDEVHDIGGIFGQTQLYKMLGYFSLIGLLRLQCQLGDYHQAMKAIENVSLRMKTTAASDAADCLITTYYYEAWCKIMTRKYQDAIDALQEVLLYIERGRKTILNKESQYKNDMLNKMQDKMFNMLAMCIVLYPCRIDESLEQSMKEKVTFDKLNRMQDGDVKIFEEIFNFCSPKFVSPTPPAIVPPFTNTHLEPTVRQWKVLEDELEVQSKIPGTRRYLKLYTTMPLSKLAGFLDVTEPELVSLLMTAKYKLKNASSQSETADDFLHPEVDFFIDDKMVHIADTRVGSRYGEQFIRKINKFIEMEKVITSQ</sequence>
<protein>
    <recommendedName>
        <fullName evidence="4">Eukaryotic translation initiation factor 3 subunit L</fullName>
        <shortName evidence="4">eIF3l</shortName>
    </recommendedName>
</protein>
<accession>A0ABN7RZM6</accession>
<organism evidence="5 6">
    <name type="scientific">Oikopleura dioica</name>
    <name type="common">Tunicate</name>
    <dbReference type="NCBI Taxonomy" id="34765"/>
    <lineage>
        <taxon>Eukaryota</taxon>
        <taxon>Metazoa</taxon>
        <taxon>Chordata</taxon>
        <taxon>Tunicata</taxon>
        <taxon>Appendicularia</taxon>
        <taxon>Copelata</taxon>
        <taxon>Oikopleuridae</taxon>
        <taxon>Oikopleura</taxon>
    </lineage>
</organism>
<evidence type="ECO:0000256" key="1">
    <source>
        <dbReference type="ARBA" id="ARBA00022490"/>
    </source>
</evidence>
<dbReference type="InterPro" id="IPR019382">
    <property type="entry name" value="eIF3l"/>
</dbReference>
<proteinExistence type="inferred from homology"/>
<evidence type="ECO:0000313" key="6">
    <source>
        <dbReference type="Proteomes" id="UP001158576"/>
    </source>
</evidence>
<keyword evidence="6" id="KW-1185">Reference proteome</keyword>
<dbReference type="PANTHER" id="PTHR13242">
    <property type="entry name" value="EUKARYOTIC TRANSLATION INITIATION FACTOR 3"/>
    <property type="match status" value="1"/>
</dbReference>
<reference evidence="5 6" key="1">
    <citation type="submission" date="2021-04" db="EMBL/GenBank/DDBJ databases">
        <authorList>
            <person name="Bliznina A."/>
        </authorList>
    </citation>
    <scope>NUCLEOTIDE SEQUENCE [LARGE SCALE GENOMIC DNA]</scope>
</reference>
<name>A0ABN7RZM6_OIKDI</name>
<keyword evidence="3 4" id="KW-0648">Protein biosynthesis</keyword>
<evidence type="ECO:0000256" key="3">
    <source>
        <dbReference type="ARBA" id="ARBA00022917"/>
    </source>
</evidence>
<dbReference type="PANTHER" id="PTHR13242:SF0">
    <property type="entry name" value="EUKARYOTIC TRANSLATION INITIATION FACTOR 3 SUBUNIT L"/>
    <property type="match status" value="1"/>
</dbReference>
<dbReference type="Pfam" id="PF10255">
    <property type="entry name" value="Paf67"/>
    <property type="match status" value="1"/>
</dbReference>
<comment type="subcellular location">
    <subcellularLocation>
        <location evidence="4">Cytoplasm</location>
    </subcellularLocation>
</comment>